<keyword evidence="4" id="KW-0067">ATP-binding</keyword>
<dbReference type="EMBL" id="FPHE01000052">
    <property type="protein sequence ID" value="SFV54307.1"/>
    <property type="molecule type" value="Genomic_DNA"/>
</dbReference>
<dbReference type="InterPro" id="IPR027417">
    <property type="entry name" value="P-loop_NTPase"/>
</dbReference>
<dbReference type="Pfam" id="PF13614">
    <property type="entry name" value="AAA_31"/>
    <property type="match status" value="1"/>
</dbReference>
<name>A0A1W1BLC6_9ZZZZ</name>
<protein>
    <submittedName>
        <fullName evidence="8">Septum site-determining protein MinD</fullName>
    </submittedName>
</protein>
<keyword evidence="2" id="KW-0132">Cell division</keyword>
<dbReference type="NCBIfam" id="TIGR01968">
    <property type="entry name" value="minD_bact"/>
    <property type="match status" value="1"/>
</dbReference>
<dbReference type="PIRSF" id="PIRSF003092">
    <property type="entry name" value="MinD"/>
    <property type="match status" value="1"/>
</dbReference>
<proteinExistence type="inferred from homology"/>
<dbReference type="CDD" id="cd02036">
    <property type="entry name" value="MinD"/>
    <property type="match status" value="1"/>
</dbReference>
<comment type="similarity">
    <text evidence="1">Belongs to the ParA family. MinD subfamily.</text>
</comment>
<accession>A0A1W1BLC6</accession>
<feature type="domain" description="AAA" evidence="7">
    <location>
        <begin position="4"/>
        <end position="150"/>
    </location>
</feature>
<keyword evidence="5" id="KW-0717">Septation</keyword>
<dbReference type="InterPro" id="IPR050625">
    <property type="entry name" value="ParA/MinD_ATPase"/>
</dbReference>
<evidence type="ECO:0000256" key="5">
    <source>
        <dbReference type="ARBA" id="ARBA00023210"/>
    </source>
</evidence>
<dbReference type="GO" id="GO:0005524">
    <property type="term" value="F:ATP binding"/>
    <property type="evidence" value="ECO:0007669"/>
    <property type="project" value="UniProtKB-KW"/>
</dbReference>
<dbReference type="PANTHER" id="PTHR43384">
    <property type="entry name" value="SEPTUM SITE-DETERMINING PROTEIN MIND HOMOLOG, CHLOROPLASTIC-RELATED"/>
    <property type="match status" value="1"/>
</dbReference>
<dbReference type="PANTHER" id="PTHR43384:SF6">
    <property type="entry name" value="SEPTUM SITE-DETERMINING PROTEIN MIND HOMOLOG, CHLOROPLASTIC"/>
    <property type="match status" value="1"/>
</dbReference>
<evidence type="ECO:0000256" key="1">
    <source>
        <dbReference type="ARBA" id="ARBA00010257"/>
    </source>
</evidence>
<dbReference type="AlphaFoldDB" id="A0A1W1BLC6"/>
<dbReference type="GO" id="GO:0009898">
    <property type="term" value="C:cytoplasmic side of plasma membrane"/>
    <property type="evidence" value="ECO:0007669"/>
    <property type="project" value="TreeGrafter"/>
</dbReference>
<sequence length="270" mass="29272">MGIVVAVISGKGGVGKTTAVANIGLGVAMNDKKCIVVDFDIGQRNLDMILGLENRVVYDMVQVMDGEASVKQAIIRSKVNQNLHFLAASQSKDKSVLSSEKVKKLVQELKESYDYVILDSPAGIESGFEHTIEFADAAIVVVNPEVSSIRDADRAIGILDSKSQKVKDGEDVAKYLIINRIVADMVQSGEMLRSEDILDILSIKLVGKVPEDSGVIDASNQGKPVILNKNSIAGQAYTRISARLCGKKVEMKNVEISDSSLFKRIKGMFR</sequence>
<evidence type="ECO:0000256" key="4">
    <source>
        <dbReference type="ARBA" id="ARBA00022840"/>
    </source>
</evidence>
<evidence type="ECO:0000313" key="8">
    <source>
        <dbReference type="EMBL" id="SFV54307.1"/>
    </source>
</evidence>
<dbReference type="Gene3D" id="3.40.50.300">
    <property type="entry name" value="P-loop containing nucleotide triphosphate hydrolases"/>
    <property type="match status" value="1"/>
</dbReference>
<gene>
    <name evidence="8" type="ORF">MNB_SV-12-906</name>
</gene>
<dbReference type="InterPro" id="IPR025669">
    <property type="entry name" value="AAA_dom"/>
</dbReference>
<keyword evidence="6" id="KW-0131">Cell cycle</keyword>
<evidence type="ECO:0000256" key="3">
    <source>
        <dbReference type="ARBA" id="ARBA00022741"/>
    </source>
</evidence>
<dbReference type="SUPFAM" id="SSF52540">
    <property type="entry name" value="P-loop containing nucleoside triphosphate hydrolases"/>
    <property type="match status" value="1"/>
</dbReference>
<dbReference type="GO" id="GO:0051782">
    <property type="term" value="P:negative regulation of cell division"/>
    <property type="evidence" value="ECO:0007669"/>
    <property type="project" value="TreeGrafter"/>
</dbReference>
<reference evidence="8" key="1">
    <citation type="submission" date="2016-10" db="EMBL/GenBank/DDBJ databases">
        <authorList>
            <person name="de Groot N.N."/>
        </authorList>
    </citation>
    <scope>NUCLEOTIDE SEQUENCE</scope>
</reference>
<dbReference type="InterPro" id="IPR025501">
    <property type="entry name" value="MinD_FleN"/>
</dbReference>
<dbReference type="InterPro" id="IPR010223">
    <property type="entry name" value="MinD"/>
</dbReference>
<dbReference type="FunFam" id="3.40.50.300:FF:000068">
    <property type="entry name" value="Site-determining protein"/>
    <property type="match status" value="1"/>
</dbReference>
<keyword evidence="3" id="KW-0547">Nucleotide-binding</keyword>
<dbReference type="GO" id="GO:0005829">
    <property type="term" value="C:cytosol"/>
    <property type="evidence" value="ECO:0007669"/>
    <property type="project" value="TreeGrafter"/>
</dbReference>
<evidence type="ECO:0000259" key="7">
    <source>
        <dbReference type="Pfam" id="PF13614"/>
    </source>
</evidence>
<dbReference type="GO" id="GO:0016887">
    <property type="term" value="F:ATP hydrolysis activity"/>
    <property type="evidence" value="ECO:0007669"/>
    <property type="project" value="InterPro"/>
</dbReference>
<organism evidence="8">
    <name type="scientific">hydrothermal vent metagenome</name>
    <dbReference type="NCBI Taxonomy" id="652676"/>
    <lineage>
        <taxon>unclassified sequences</taxon>
        <taxon>metagenomes</taxon>
        <taxon>ecological metagenomes</taxon>
    </lineage>
</organism>
<evidence type="ECO:0000256" key="6">
    <source>
        <dbReference type="ARBA" id="ARBA00023306"/>
    </source>
</evidence>
<evidence type="ECO:0000256" key="2">
    <source>
        <dbReference type="ARBA" id="ARBA00022618"/>
    </source>
</evidence>
<dbReference type="GO" id="GO:0000917">
    <property type="term" value="P:division septum assembly"/>
    <property type="evidence" value="ECO:0007669"/>
    <property type="project" value="UniProtKB-KW"/>
</dbReference>